<comment type="similarity">
    <text evidence="3">Belongs to the radical SAM superfamily. NifB family.</text>
</comment>
<proteinExistence type="inferred from homology"/>
<dbReference type="GO" id="GO:0016829">
    <property type="term" value="F:lyase activity"/>
    <property type="evidence" value="ECO:0007669"/>
    <property type="project" value="UniProtKB-KW"/>
</dbReference>
<dbReference type="SFLD" id="SFLDS00029">
    <property type="entry name" value="Radical_SAM"/>
    <property type="match status" value="1"/>
</dbReference>
<evidence type="ECO:0000313" key="12">
    <source>
        <dbReference type="EMBL" id="KUO40970.1"/>
    </source>
</evidence>
<dbReference type="GO" id="GO:0051539">
    <property type="term" value="F:4 iron, 4 sulfur cluster binding"/>
    <property type="evidence" value="ECO:0007669"/>
    <property type="project" value="UniProtKB-KW"/>
</dbReference>
<keyword evidence="9" id="KW-0535">Nitrogen fixation</keyword>
<dbReference type="STRING" id="1776334.APZ16_06305"/>
<keyword evidence="5" id="KW-0949">S-adenosyl-L-methionine</keyword>
<evidence type="ECO:0000259" key="11">
    <source>
        <dbReference type="PROSITE" id="PS51918"/>
    </source>
</evidence>
<comment type="caution">
    <text evidence="12">The sequence shown here is derived from an EMBL/GenBank/DDBJ whole genome shotgun (WGS) entry which is preliminary data.</text>
</comment>
<dbReference type="CDD" id="cd01335">
    <property type="entry name" value="Radical_SAM"/>
    <property type="match status" value="1"/>
</dbReference>
<dbReference type="Pfam" id="PF04055">
    <property type="entry name" value="Radical_SAM"/>
    <property type="match status" value="1"/>
</dbReference>
<evidence type="ECO:0000313" key="13">
    <source>
        <dbReference type="Proteomes" id="UP000074294"/>
    </source>
</evidence>
<dbReference type="AlphaFoldDB" id="A0A147JX03"/>
<accession>A0A147JX03</accession>
<evidence type="ECO:0000256" key="1">
    <source>
        <dbReference type="ARBA" id="ARBA00001966"/>
    </source>
</evidence>
<organism evidence="12 13">
    <name type="scientific">Hadarchaeum yellowstonense</name>
    <dbReference type="NCBI Taxonomy" id="1776334"/>
    <lineage>
        <taxon>Archaea</taxon>
        <taxon>Methanobacteriati</taxon>
        <taxon>Candidatus Hadarchaeota</taxon>
        <taxon>Candidatus Hadarchaeia</taxon>
        <taxon>Candidatus Hadarchaeales</taxon>
        <taxon>Candidatus Hadarchaeaceae</taxon>
        <taxon>Candidatus Hadarchaeum</taxon>
    </lineage>
</organism>
<evidence type="ECO:0000256" key="9">
    <source>
        <dbReference type="ARBA" id="ARBA00023231"/>
    </source>
</evidence>
<evidence type="ECO:0000256" key="7">
    <source>
        <dbReference type="ARBA" id="ARBA00023004"/>
    </source>
</evidence>
<feature type="domain" description="Radical SAM core" evidence="11">
    <location>
        <begin position="29"/>
        <end position="250"/>
    </location>
</feature>
<comment type="cofactor">
    <cofactor evidence="1">
        <name>[4Fe-4S] cluster</name>
        <dbReference type="ChEBI" id="CHEBI:49883"/>
    </cofactor>
</comment>
<dbReference type="PANTHER" id="PTHR43787">
    <property type="entry name" value="FEMO COFACTOR BIOSYNTHESIS PROTEIN NIFB-RELATED"/>
    <property type="match status" value="1"/>
</dbReference>
<evidence type="ECO:0000256" key="5">
    <source>
        <dbReference type="ARBA" id="ARBA00022691"/>
    </source>
</evidence>
<dbReference type="EMBL" id="LQMQ01000030">
    <property type="protein sequence ID" value="KUO40970.1"/>
    <property type="molecule type" value="Genomic_DNA"/>
</dbReference>
<dbReference type="PANTHER" id="PTHR43787:SF13">
    <property type="entry name" value="FEMO COFACTOR BIOSYNTHESIS PROTEIN NIFB"/>
    <property type="match status" value="1"/>
</dbReference>
<protein>
    <submittedName>
        <fullName evidence="12">Molybdenum cofactor biosynthesis protein MoaA</fullName>
    </submittedName>
</protein>
<evidence type="ECO:0000256" key="10">
    <source>
        <dbReference type="ARBA" id="ARBA00023239"/>
    </source>
</evidence>
<evidence type="ECO:0000256" key="8">
    <source>
        <dbReference type="ARBA" id="ARBA00023014"/>
    </source>
</evidence>
<reference evidence="12 13" key="1">
    <citation type="journal article" date="2016" name="Nat. Microbiol.">
        <title>Genomic inference of the metabolism of cosmopolitan subsurface Archaea, Hadesarchaea.</title>
        <authorList>
            <person name="Baker B.J."/>
            <person name="Saw J.H."/>
            <person name="Lind A.E."/>
            <person name="Lazar C.S."/>
            <person name="Hinrichs K.-U."/>
            <person name="Teske A.P."/>
            <person name="Ettema T.J."/>
        </authorList>
    </citation>
    <scope>NUCLEOTIDE SEQUENCE [LARGE SCALE GENOMIC DNA]</scope>
</reference>
<comment type="pathway">
    <text evidence="2">Cofactor biosynthesis; Fe-Mo cofactor biosynthesis.</text>
</comment>
<name>A0A147JX03_HADYE</name>
<dbReference type="Gene3D" id="3.20.20.70">
    <property type="entry name" value="Aldolase class I"/>
    <property type="match status" value="1"/>
</dbReference>
<dbReference type="InterPro" id="IPR058240">
    <property type="entry name" value="rSAM_sf"/>
</dbReference>
<sequence>MLYDPLELARQTEEMVLRGTSRKYYRIARAGRWYGGIATADCCGCCLRCVFCWSGAPRDHPETIGRFYTPEQVFEKLTACAEKLGYRQLRLSGNEPTIGREHLLRLLELVEGTSYRFILESNGILIDRDYARSLSEFQRVHVRISIKGTNREEFSLLTGAVPEGFDLQLEALRNLVDFGASCHPAVMLSFSPAGNLEKLKDRLREIKPSLADEVEEEYVFLYPHVVERLSRAGIRPRKAYSPGKIPDHLV</sequence>
<keyword evidence="7" id="KW-0408">Iron</keyword>
<dbReference type="InterPro" id="IPR007197">
    <property type="entry name" value="rSAM"/>
</dbReference>
<dbReference type="GO" id="GO:0046872">
    <property type="term" value="F:metal ion binding"/>
    <property type="evidence" value="ECO:0007669"/>
    <property type="project" value="UniProtKB-KW"/>
</dbReference>
<keyword evidence="8" id="KW-0411">Iron-sulfur</keyword>
<dbReference type="Proteomes" id="UP000074294">
    <property type="component" value="Unassembled WGS sequence"/>
</dbReference>
<dbReference type="SUPFAM" id="SSF102114">
    <property type="entry name" value="Radical SAM enzymes"/>
    <property type="match status" value="1"/>
</dbReference>
<evidence type="ECO:0000256" key="3">
    <source>
        <dbReference type="ARBA" id="ARBA00006804"/>
    </source>
</evidence>
<evidence type="ECO:0000256" key="4">
    <source>
        <dbReference type="ARBA" id="ARBA00022485"/>
    </source>
</evidence>
<evidence type="ECO:0000256" key="6">
    <source>
        <dbReference type="ARBA" id="ARBA00022723"/>
    </source>
</evidence>
<dbReference type="InterPro" id="IPR013785">
    <property type="entry name" value="Aldolase_TIM"/>
</dbReference>
<gene>
    <name evidence="12" type="ORF">APZ16_06305</name>
</gene>
<keyword evidence="10" id="KW-0456">Lyase</keyword>
<keyword evidence="4" id="KW-0004">4Fe-4S</keyword>
<dbReference type="PROSITE" id="PS51918">
    <property type="entry name" value="RADICAL_SAM"/>
    <property type="match status" value="1"/>
</dbReference>
<evidence type="ECO:0000256" key="2">
    <source>
        <dbReference type="ARBA" id="ARBA00005155"/>
    </source>
</evidence>
<keyword evidence="6" id="KW-0479">Metal-binding</keyword>